<dbReference type="EMBL" id="CADEAL010001487">
    <property type="protein sequence ID" value="CAB1432873.1"/>
    <property type="molecule type" value="Genomic_DNA"/>
</dbReference>
<comment type="caution">
    <text evidence="2">The sequence shown here is derived from an EMBL/GenBank/DDBJ whole genome shotgun (WGS) entry which is preliminary data.</text>
</comment>
<sequence>MEGGQGRSSWTLRHSLGMLSMPCCVSTAEYRLETNQRKKHYRKKEREGEKDSQDKAEGGINEGLAR</sequence>
<evidence type="ECO:0000313" key="2">
    <source>
        <dbReference type="EMBL" id="CAB1432873.1"/>
    </source>
</evidence>
<accession>A0A9N7YPA2</accession>
<name>A0A9N7YPA2_PLEPL</name>
<reference evidence="2" key="1">
    <citation type="submission" date="2020-03" db="EMBL/GenBank/DDBJ databases">
        <authorList>
            <person name="Weist P."/>
        </authorList>
    </citation>
    <scope>NUCLEOTIDE SEQUENCE</scope>
</reference>
<proteinExistence type="predicted"/>
<feature type="region of interest" description="Disordered" evidence="1">
    <location>
        <begin position="34"/>
        <end position="66"/>
    </location>
</feature>
<dbReference type="AlphaFoldDB" id="A0A9N7YPA2"/>
<dbReference type="Proteomes" id="UP001153269">
    <property type="component" value="Unassembled WGS sequence"/>
</dbReference>
<gene>
    <name evidence="2" type="ORF">PLEPLA_LOCUS20960</name>
</gene>
<evidence type="ECO:0000313" key="3">
    <source>
        <dbReference type="Proteomes" id="UP001153269"/>
    </source>
</evidence>
<organism evidence="2 3">
    <name type="scientific">Pleuronectes platessa</name>
    <name type="common">European plaice</name>
    <dbReference type="NCBI Taxonomy" id="8262"/>
    <lineage>
        <taxon>Eukaryota</taxon>
        <taxon>Metazoa</taxon>
        <taxon>Chordata</taxon>
        <taxon>Craniata</taxon>
        <taxon>Vertebrata</taxon>
        <taxon>Euteleostomi</taxon>
        <taxon>Actinopterygii</taxon>
        <taxon>Neopterygii</taxon>
        <taxon>Teleostei</taxon>
        <taxon>Neoteleostei</taxon>
        <taxon>Acanthomorphata</taxon>
        <taxon>Carangaria</taxon>
        <taxon>Pleuronectiformes</taxon>
        <taxon>Pleuronectoidei</taxon>
        <taxon>Pleuronectidae</taxon>
        <taxon>Pleuronectes</taxon>
    </lineage>
</organism>
<evidence type="ECO:0000256" key="1">
    <source>
        <dbReference type="SAM" id="MobiDB-lite"/>
    </source>
</evidence>
<keyword evidence="3" id="KW-1185">Reference proteome</keyword>
<feature type="compositionally biased region" description="Basic and acidic residues" evidence="1">
    <location>
        <begin position="44"/>
        <end position="57"/>
    </location>
</feature>
<protein>
    <submittedName>
        <fullName evidence="2">Uncharacterized protein</fullName>
    </submittedName>
</protein>